<dbReference type="AlphaFoldDB" id="A0AAV4YC44"/>
<evidence type="ECO:0000313" key="2">
    <source>
        <dbReference type="EMBL" id="GIZ03546.1"/>
    </source>
</evidence>
<protein>
    <submittedName>
        <fullName evidence="2">Uncharacterized protein</fullName>
    </submittedName>
</protein>
<name>A0AAV4YC44_CAEEX</name>
<reference evidence="2 3" key="1">
    <citation type="submission" date="2021-06" db="EMBL/GenBank/DDBJ databases">
        <title>Caerostris extrusa draft genome.</title>
        <authorList>
            <person name="Kono N."/>
            <person name="Arakawa K."/>
        </authorList>
    </citation>
    <scope>NUCLEOTIDE SEQUENCE [LARGE SCALE GENOMIC DNA]</scope>
</reference>
<proteinExistence type="predicted"/>
<gene>
    <name evidence="2" type="ORF">CEXT_384001</name>
</gene>
<evidence type="ECO:0000313" key="3">
    <source>
        <dbReference type="Proteomes" id="UP001054945"/>
    </source>
</evidence>
<feature type="compositionally biased region" description="Basic and acidic residues" evidence="1">
    <location>
        <begin position="25"/>
        <end position="46"/>
    </location>
</feature>
<organism evidence="2 3">
    <name type="scientific">Caerostris extrusa</name>
    <name type="common">Bark spider</name>
    <name type="synonym">Caerostris bankana</name>
    <dbReference type="NCBI Taxonomy" id="172846"/>
    <lineage>
        <taxon>Eukaryota</taxon>
        <taxon>Metazoa</taxon>
        <taxon>Ecdysozoa</taxon>
        <taxon>Arthropoda</taxon>
        <taxon>Chelicerata</taxon>
        <taxon>Arachnida</taxon>
        <taxon>Araneae</taxon>
        <taxon>Araneomorphae</taxon>
        <taxon>Entelegynae</taxon>
        <taxon>Araneoidea</taxon>
        <taxon>Araneidae</taxon>
        <taxon>Caerostris</taxon>
    </lineage>
</organism>
<evidence type="ECO:0000256" key="1">
    <source>
        <dbReference type="SAM" id="MobiDB-lite"/>
    </source>
</evidence>
<sequence length="117" mass="12683">METLTPAKTSRHANKAGENAGCGNEEARARFEADVLGKGANGKDPEVAETEDPLWKKSNTNRAGTRTILRDSAAAHEAMLHCVLAISALHSDLQRGRKNGVFQLKMNGFCSLITRIH</sequence>
<feature type="region of interest" description="Disordered" evidence="1">
    <location>
        <begin position="1"/>
        <end position="59"/>
    </location>
</feature>
<comment type="caution">
    <text evidence="2">The sequence shown here is derived from an EMBL/GenBank/DDBJ whole genome shotgun (WGS) entry which is preliminary data.</text>
</comment>
<dbReference type="EMBL" id="BPLR01018967">
    <property type="protein sequence ID" value="GIZ03546.1"/>
    <property type="molecule type" value="Genomic_DNA"/>
</dbReference>
<dbReference type="Proteomes" id="UP001054945">
    <property type="component" value="Unassembled WGS sequence"/>
</dbReference>
<accession>A0AAV4YC44</accession>
<keyword evidence="3" id="KW-1185">Reference proteome</keyword>